<evidence type="ECO:0000313" key="6">
    <source>
        <dbReference type="EMBL" id="RDE10086.1"/>
    </source>
</evidence>
<dbReference type="InterPro" id="IPR027417">
    <property type="entry name" value="P-loop_NTPase"/>
</dbReference>
<dbReference type="SMART" id="SM00382">
    <property type="entry name" value="AAA"/>
    <property type="match status" value="1"/>
</dbReference>
<dbReference type="OrthoDB" id="9807242at2"/>
<reference evidence="7" key="1">
    <citation type="submission" date="2018-07" db="EMBL/GenBank/DDBJ databases">
        <authorList>
            <person name="Liu B.-T."/>
            <person name="Du Z."/>
        </authorList>
    </citation>
    <scope>NUCLEOTIDE SEQUENCE [LARGE SCALE GENOMIC DNA]</scope>
    <source>
        <strain evidence="7">XYN52</strain>
    </source>
</reference>
<keyword evidence="3" id="KW-0547">Nucleotide-binding</keyword>
<dbReference type="InterPro" id="IPR050166">
    <property type="entry name" value="ABC_transporter_ATP-bind"/>
</dbReference>
<evidence type="ECO:0000256" key="3">
    <source>
        <dbReference type="ARBA" id="ARBA00022741"/>
    </source>
</evidence>
<evidence type="ECO:0000313" key="7">
    <source>
        <dbReference type="Proteomes" id="UP000253759"/>
    </source>
</evidence>
<evidence type="ECO:0000256" key="1">
    <source>
        <dbReference type="ARBA" id="ARBA00005417"/>
    </source>
</evidence>
<evidence type="ECO:0000256" key="2">
    <source>
        <dbReference type="ARBA" id="ARBA00022448"/>
    </source>
</evidence>
<name>A0A369W605_9HYPH</name>
<dbReference type="Gene3D" id="3.40.50.300">
    <property type="entry name" value="P-loop containing nucleotide triphosphate hydrolases"/>
    <property type="match status" value="1"/>
</dbReference>
<keyword evidence="7" id="KW-1185">Reference proteome</keyword>
<feature type="domain" description="ABC transporter" evidence="5">
    <location>
        <begin position="5"/>
        <end position="243"/>
    </location>
</feature>
<keyword evidence="4 6" id="KW-0067">ATP-binding</keyword>
<comment type="similarity">
    <text evidence="1">Belongs to the ABC transporter superfamily.</text>
</comment>
<proteinExistence type="inferred from homology"/>
<dbReference type="PANTHER" id="PTHR42788">
    <property type="entry name" value="TAURINE IMPORT ATP-BINDING PROTEIN-RELATED"/>
    <property type="match status" value="1"/>
</dbReference>
<comment type="caution">
    <text evidence="6">The sequence shown here is derived from an EMBL/GenBank/DDBJ whole genome shotgun (WGS) entry which is preliminary data.</text>
</comment>
<dbReference type="EMBL" id="QQNH01000003">
    <property type="protein sequence ID" value="RDE10086.1"/>
    <property type="molecule type" value="Genomic_DNA"/>
</dbReference>
<dbReference type="GO" id="GO:0005524">
    <property type="term" value="F:ATP binding"/>
    <property type="evidence" value="ECO:0007669"/>
    <property type="project" value="UniProtKB-KW"/>
</dbReference>
<dbReference type="SUPFAM" id="SSF52540">
    <property type="entry name" value="P-loop containing nucleoside triphosphate hydrolases"/>
    <property type="match status" value="1"/>
</dbReference>
<evidence type="ECO:0000256" key="4">
    <source>
        <dbReference type="ARBA" id="ARBA00022840"/>
    </source>
</evidence>
<evidence type="ECO:0000259" key="5">
    <source>
        <dbReference type="PROSITE" id="PS50893"/>
    </source>
</evidence>
<protein>
    <submittedName>
        <fullName evidence="6">ABC transporter ATP-binding protein</fullName>
    </submittedName>
</protein>
<dbReference type="InterPro" id="IPR003439">
    <property type="entry name" value="ABC_transporter-like_ATP-bd"/>
</dbReference>
<dbReference type="Proteomes" id="UP000253759">
    <property type="component" value="Unassembled WGS sequence"/>
</dbReference>
<dbReference type="RefSeq" id="WP_114644851.1">
    <property type="nucleotide sequence ID" value="NZ_QQNH01000003.1"/>
</dbReference>
<dbReference type="GO" id="GO:0016887">
    <property type="term" value="F:ATP hydrolysis activity"/>
    <property type="evidence" value="ECO:0007669"/>
    <property type="project" value="InterPro"/>
</dbReference>
<gene>
    <name evidence="6" type="ORF">DVH29_03930</name>
</gene>
<sequence length="261" mass="29328">MQPFVDFKNVSLRYGGVEKGLLALSDINLQVKEGEFVAIVGPSGCGKSTFLKATSGLWPVTSGEIVVNNAKVKGPVNCVGMAFQNPTLLPWRNTLDNVMLPLEVVKPQRYNWRQKRSEYVQAAKTLLDMVSLAGSEDKFPWELSGGMQQRVSICRSLIHDPKLLMLDEPFGALDMFTREDLWTALQDIWLKKRPTIILVTHDIREAVYLADRVIIMAAKPGRIVSEQTITFTRPRPLTLTFDSEFGEIFSSIRAKITEVSR</sequence>
<keyword evidence="2" id="KW-0813">Transport</keyword>
<organism evidence="6 7">
    <name type="scientific">Pelagibacterium lacus</name>
    <dbReference type="NCBI Taxonomy" id="2282655"/>
    <lineage>
        <taxon>Bacteria</taxon>
        <taxon>Pseudomonadati</taxon>
        <taxon>Pseudomonadota</taxon>
        <taxon>Alphaproteobacteria</taxon>
        <taxon>Hyphomicrobiales</taxon>
        <taxon>Devosiaceae</taxon>
        <taxon>Pelagibacterium</taxon>
    </lineage>
</organism>
<dbReference type="Pfam" id="PF00005">
    <property type="entry name" value="ABC_tran"/>
    <property type="match status" value="1"/>
</dbReference>
<dbReference type="PANTHER" id="PTHR42788:SF13">
    <property type="entry name" value="ALIPHATIC SULFONATES IMPORT ATP-BINDING PROTEIN SSUB"/>
    <property type="match status" value="1"/>
</dbReference>
<dbReference type="AlphaFoldDB" id="A0A369W605"/>
<dbReference type="InterPro" id="IPR003593">
    <property type="entry name" value="AAA+_ATPase"/>
</dbReference>
<dbReference type="InterPro" id="IPR017871">
    <property type="entry name" value="ABC_transporter-like_CS"/>
</dbReference>
<dbReference type="CDD" id="cd03293">
    <property type="entry name" value="ABC_NrtD_SsuB_transporters"/>
    <property type="match status" value="1"/>
</dbReference>
<accession>A0A369W605</accession>
<dbReference type="PROSITE" id="PS50893">
    <property type="entry name" value="ABC_TRANSPORTER_2"/>
    <property type="match status" value="1"/>
</dbReference>
<dbReference type="PROSITE" id="PS00211">
    <property type="entry name" value="ABC_TRANSPORTER_1"/>
    <property type="match status" value="1"/>
</dbReference>